<feature type="domain" description="Glyoxalase-like" evidence="1">
    <location>
        <begin position="9"/>
        <end position="110"/>
    </location>
</feature>
<proteinExistence type="predicted"/>
<name>A0ABZ2KEY3_9BACT</name>
<keyword evidence="3" id="KW-1185">Reference proteome</keyword>
<dbReference type="Gene3D" id="3.10.180.10">
    <property type="entry name" value="2,3-Dihydroxybiphenyl 1,2-Dioxygenase, domain 1"/>
    <property type="match status" value="1"/>
</dbReference>
<dbReference type="PANTHER" id="PTHR35908">
    <property type="entry name" value="HYPOTHETICAL FUSION PROTEIN"/>
    <property type="match status" value="1"/>
</dbReference>
<gene>
    <name evidence="2" type="ORF">LZC95_02160</name>
</gene>
<dbReference type="EMBL" id="CP089982">
    <property type="protein sequence ID" value="WXA95645.1"/>
    <property type="molecule type" value="Genomic_DNA"/>
</dbReference>
<dbReference type="RefSeq" id="WP_394846252.1">
    <property type="nucleotide sequence ID" value="NZ_CP089982.1"/>
</dbReference>
<reference evidence="2 3" key="1">
    <citation type="submission" date="2021-12" db="EMBL/GenBank/DDBJ databases">
        <title>Discovery of the Pendulisporaceae a myxobacterial family with distinct sporulation behavior and unique specialized metabolism.</title>
        <authorList>
            <person name="Garcia R."/>
            <person name="Popoff A."/>
            <person name="Bader C.D."/>
            <person name="Loehr J."/>
            <person name="Walesch S."/>
            <person name="Walt C."/>
            <person name="Boldt J."/>
            <person name="Bunk B."/>
            <person name="Haeckl F.J.F.P.J."/>
            <person name="Gunesch A.P."/>
            <person name="Birkelbach J."/>
            <person name="Nuebel U."/>
            <person name="Pietschmann T."/>
            <person name="Bach T."/>
            <person name="Mueller R."/>
        </authorList>
    </citation>
    <scope>NUCLEOTIDE SEQUENCE [LARGE SCALE GENOMIC DNA]</scope>
    <source>
        <strain evidence="2 3">MSr12523</strain>
    </source>
</reference>
<accession>A0ABZ2KEY3</accession>
<dbReference type="InterPro" id="IPR041581">
    <property type="entry name" value="Glyoxalase_6"/>
</dbReference>
<dbReference type="Proteomes" id="UP001379533">
    <property type="component" value="Chromosome"/>
</dbReference>
<evidence type="ECO:0000313" key="3">
    <source>
        <dbReference type="Proteomes" id="UP001379533"/>
    </source>
</evidence>
<dbReference type="Pfam" id="PF18029">
    <property type="entry name" value="Glyoxalase_6"/>
    <property type="match status" value="1"/>
</dbReference>
<evidence type="ECO:0000259" key="1">
    <source>
        <dbReference type="Pfam" id="PF18029"/>
    </source>
</evidence>
<organism evidence="2 3">
    <name type="scientific">Pendulispora brunnea</name>
    <dbReference type="NCBI Taxonomy" id="2905690"/>
    <lineage>
        <taxon>Bacteria</taxon>
        <taxon>Pseudomonadati</taxon>
        <taxon>Myxococcota</taxon>
        <taxon>Myxococcia</taxon>
        <taxon>Myxococcales</taxon>
        <taxon>Sorangiineae</taxon>
        <taxon>Pendulisporaceae</taxon>
        <taxon>Pendulispora</taxon>
    </lineage>
</organism>
<dbReference type="SUPFAM" id="SSF54593">
    <property type="entry name" value="Glyoxalase/Bleomycin resistance protein/Dihydroxybiphenyl dioxygenase"/>
    <property type="match status" value="1"/>
</dbReference>
<sequence length="124" mass="14362">MHKSRLSTFVLDCRVEDIDVATRFWSQALGRTVKPVAPDSENYRELSSDAHEPMLLVQKVDHPSRIHLDIEADDLEAEVARLESLGAKRIEFVRHWWVMEAPTGQRFCVVNPQRGPLRERANTW</sequence>
<protein>
    <submittedName>
        <fullName evidence="2">VOC family protein</fullName>
    </submittedName>
</protein>
<evidence type="ECO:0000313" key="2">
    <source>
        <dbReference type="EMBL" id="WXA95645.1"/>
    </source>
</evidence>
<dbReference type="InterPro" id="IPR029068">
    <property type="entry name" value="Glyas_Bleomycin-R_OHBP_Dase"/>
</dbReference>
<dbReference type="PANTHER" id="PTHR35908:SF1">
    <property type="entry name" value="CONSERVED PROTEIN"/>
    <property type="match status" value="1"/>
</dbReference>